<evidence type="ECO:0000313" key="2">
    <source>
        <dbReference type="Proteomes" id="UP001299546"/>
    </source>
</evidence>
<proteinExistence type="predicted"/>
<dbReference type="InterPro" id="IPR043773">
    <property type="entry name" value="JetA"/>
</dbReference>
<dbReference type="Proteomes" id="UP001299546">
    <property type="component" value="Unassembled WGS sequence"/>
</dbReference>
<sequence>MILKNRIPQGFYKLFRTQNMDCFMQVLVTVYEENSEYYTSLGLTEHECRALINEELTRIKADWVVEVEEDAEEMTVGVNGASVLNRLISWGWLRSDYDEKLNANVISFPEYSQLYVELFRKLMREDDSQERESILSVYSALYTYESDREKNNDILNNALQKSRSLGQLLTNMQDGMRAYFDELSKQKEFLGIQKVLIDEMNNKDSRKYAILTTTDSFYRYKEAVKELISKILEANELRKMEDEKISLTLEKDSVPYLRMQKRLQGHEEASRLVYLIEREFDLIEKKYNKLIEQKTIFAGRAAARIRYILQEGSGDQDNTIVLVNLLAKSEDRRDILEKLGGRMTFSAPYRGITESSLYARRERQENEFRPEPAEDVQENAAEQMEDFVPRPLYTKRQIEAFIERNKKNGVFEADEQSVQSMEDLEKLLFVWQYMTKDRDGQCTVELGEEIRTGAGFAFTNLKIVEERYD</sequence>
<dbReference type="RefSeq" id="WP_066736439.1">
    <property type="nucleotide sequence ID" value="NZ_JAJCIQ010000002.1"/>
</dbReference>
<gene>
    <name evidence="1" type="ORF">LIZ65_05480</name>
</gene>
<organism evidence="1 2">
    <name type="scientific">Bariatricus massiliensis</name>
    <dbReference type="NCBI Taxonomy" id="1745713"/>
    <lineage>
        <taxon>Bacteria</taxon>
        <taxon>Bacillati</taxon>
        <taxon>Bacillota</taxon>
        <taxon>Clostridia</taxon>
        <taxon>Lachnospirales</taxon>
        <taxon>Lachnospiraceae</taxon>
        <taxon>Bariatricus</taxon>
    </lineage>
</organism>
<dbReference type="EMBL" id="JAJCIS010000002">
    <property type="protein sequence ID" value="MCB7386733.1"/>
    <property type="molecule type" value="Genomic_DNA"/>
</dbReference>
<accession>A0ABS8DE94</accession>
<dbReference type="Pfam" id="PF18982">
    <property type="entry name" value="JetA"/>
    <property type="match status" value="1"/>
</dbReference>
<protein>
    <submittedName>
        <fullName evidence="1">DUF5716 family protein</fullName>
    </submittedName>
</protein>
<name>A0ABS8DE94_9FIRM</name>
<evidence type="ECO:0000313" key="1">
    <source>
        <dbReference type="EMBL" id="MCB7386733.1"/>
    </source>
</evidence>
<reference evidence="1 2" key="1">
    <citation type="submission" date="2021-10" db="EMBL/GenBank/DDBJ databases">
        <title>Collection of gut derived symbiotic bacterial strains cultured from healthy donors.</title>
        <authorList>
            <person name="Lin H."/>
            <person name="Littmann E."/>
            <person name="Kohout C."/>
            <person name="Pamer E.G."/>
        </authorList>
    </citation>
    <scope>NUCLEOTIDE SEQUENCE [LARGE SCALE GENOMIC DNA]</scope>
    <source>
        <strain evidence="1 2">DFI.1.165</strain>
    </source>
</reference>
<comment type="caution">
    <text evidence="1">The sequence shown here is derived from an EMBL/GenBank/DDBJ whole genome shotgun (WGS) entry which is preliminary data.</text>
</comment>
<keyword evidence="2" id="KW-1185">Reference proteome</keyword>